<dbReference type="AlphaFoldDB" id="A0AAV1QPZ9"/>
<dbReference type="FunFam" id="3.40.50.2000:FF:000129">
    <property type="entry name" value="Glycosyltransferase"/>
    <property type="match status" value="1"/>
</dbReference>
<evidence type="ECO:0000256" key="6">
    <source>
        <dbReference type="RuleBase" id="RU003718"/>
    </source>
</evidence>
<dbReference type="GO" id="GO:0080043">
    <property type="term" value="F:quercetin 3-O-glucosyltransferase activity"/>
    <property type="evidence" value="ECO:0007669"/>
    <property type="project" value="TreeGrafter"/>
</dbReference>
<evidence type="ECO:0000256" key="4">
    <source>
        <dbReference type="ARBA" id="ARBA00022679"/>
    </source>
</evidence>
<dbReference type="GO" id="GO:0047213">
    <property type="term" value="F:anthocyanidin 3-O-glucosyltransferase activity"/>
    <property type="evidence" value="ECO:0007669"/>
    <property type="project" value="UniProtKB-EC"/>
</dbReference>
<dbReference type="InterPro" id="IPR035595">
    <property type="entry name" value="UDP_glycos_trans_CS"/>
</dbReference>
<proteinExistence type="inferred from homology"/>
<dbReference type="Proteomes" id="UP001314170">
    <property type="component" value="Unassembled WGS sequence"/>
</dbReference>
<dbReference type="CDD" id="cd03784">
    <property type="entry name" value="GT1_Gtf-like"/>
    <property type="match status" value="1"/>
</dbReference>
<name>A0AAV1QPZ9_9ROSI</name>
<organism evidence="9 10">
    <name type="scientific">Dovyalis caffra</name>
    <dbReference type="NCBI Taxonomy" id="77055"/>
    <lineage>
        <taxon>Eukaryota</taxon>
        <taxon>Viridiplantae</taxon>
        <taxon>Streptophyta</taxon>
        <taxon>Embryophyta</taxon>
        <taxon>Tracheophyta</taxon>
        <taxon>Spermatophyta</taxon>
        <taxon>Magnoliopsida</taxon>
        <taxon>eudicotyledons</taxon>
        <taxon>Gunneridae</taxon>
        <taxon>Pentapetalae</taxon>
        <taxon>rosids</taxon>
        <taxon>fabids</taxon>
        <taxon>Malpighiales</taxon>
        <taxon>Salicaceae</taxon>
        <taxon>Flacourtieae</taxon>
        <taxon>Dovyalis</taxon>
    </lineage>
</organism>
<keyword evidence="4 6" id="KW-0808">Transferase</keyword>
<evidence type="ECO:0000313" key="9">
    <source>
        <dbReference type="EMBL" id="CAK7323668.1"/>
    </source>
</evidence>
<dbReference type="Gene3D" id="3.40.50.2000">
    <property type="entry name" value="Glycogen Phosphorylase B"/>
    <property type="match status" value="2"/>
</dbReference>
<evidence type="ECO:0000256" key="8">
    <source>
        <dbReference type="SAM" id="MobiDB-lite"/>
    </source>
</evidence>
<evidence type="ECO:0000256" key="1">
    <source>
        <dbReference type="ARBA" id="ARBA00004935"/>
    </source>
</evidence>
<dbReference type="PANTHER" id="PTHR11926:SF1560">
    <property type="entry name" value="UDP-GLYCOSYLTRANSFERASE 74E1-RELATED"/>
    <property type="match status" value="1"/>
</dbReference>
<accession>A0AAV1QPZ9</accession>
<dbReference type="FunFam" id="3.40.50.2000:FF:000091">
    <property type="entry name" value="Glycosyltransferase"/>
    <property type="match status" value="1"/>
</dbReference>
<comment type="pathway">
    <text evidence="1">Pigment biosynthesis; anthocyanin biosynthesis.</text>
</comment>
<dbReference type="GO" id="GO:0080044">
    <property type="term" value="F:quercetin 7-O-glucosyltransferase activity"/>
    <property type="evidence" value="ECO:0007669"/>
    <property type="project" value="TreeGrafter"/>
</dbReference>
<dbReference type="InterPro" id="IPR002213">
    <property type="entry name" value="UDP_glucos_trans"/>
</dbReference>
<dbReference type="Pfam" id="PF00201">
    <property type="entry name" value="UDPGT"/>
    <property type="match status" value="1"/>
</dbReference>
<sequence length="492" mass="53960">MPQTDVDAAAAAAADPDHVAVLAFPFATHAAPLLAIIHRLATSSPNKHFSFFSTEQSNNSIFSIYKQNINIKAYNVWDGVPEGYVFSGKPQEHIELFMKSAPGSFKKAMEVAVSETGRKVSCLVSDAFFWFAGEMAEEIGVAWLPFWTAGPSSLSAHVYTDLLRETFGDGGVTGLEDELLSLIPGMSKIRIRDLPEGVLFGNLESFFSNMLHKMGRALPQADAVFINSFEELEPSITEDLKSKFKKFLSIGPFNMISPPPPVADAYGCRTWLDSQKLASVAYVSFGSVTTPPPHELVALAEALETSEVPFIWSLKDNSKVHLPDGFLDRTTSQGLVVPWTPQSEILAHRAVGVFVTHCGWNSLLESIAGGVPMICRPFFGDQNINGRMVEDVWEIGLQVEDGVLTKHGLLNSLYKVLSLDGGKKMRENIKAFKQLAKEAIGPNGSSVNNFIALSDLMIMSTSSKDEKVTSNTFLEPRFTSNQKSQENQHSYL</sequence>
<evidence type="ECO:0000256" key="3">
    <source>
        <dbReference type="ARBA" id="ARBA00022676"/>
    </source>
</evidence>
<gene>
    <name evidence="9" type="ORF">DCAF_LOCUS1297</name>
</gene>
<keyword evidence="10" id="KW-1185">Reference proteome</keyword>
<dbReference type="EC" id="2.4.1.-" evidence="7"/>
<evidence type="ECO:0000256" key="5">
    <source>
        <dbReference type="ARBA" id="ARBA00047606"/>
    </source>
</evidence>
<comment type="catalytic activity">
    <reaction evidence="5">
        <text>an anthocyanidin + UDP-alpha-D-glucose + H(+) = an anthocyanidin 3-O-beta-D-glucoside + UDP</text>
        <dbReference type="Rhea" id="RHEA:20093"/>
        <dbReference type="ChEBI" id="CHEBI:15378"/>
        <dbReference type="ChEBI" id="CHEBI:16307"/>
        <dbReference type="ChEBI" id="CHEBI:58223"/>
        <dbReference type="ChEBI" id="CHEBI:58885"/>
        <dbReference type="ChEBI" id="CHEBI:143576"/>
        <dbReference type="EC" id="2.4.1.115"/>
    </reaction>
</comment>
<comment type="similarity">
    <text evidence="2 6">Belongs to the UDP-glycosyltransferase family.</text>
</comment>
<dbReference type="PROSITE" id="PS00375">
    <property type="entry name" value="UDPGT"/>
    <property type="match status" value="1"/>
</dbReference>
<comment type="caution">
    <text evidence="9">The sequence shown here is derived from an EMBL/GenBank/DDBJ whole genome shotgun (WGS) entry which is preliminary data.</text>
</comment>
<evidence type="ECO:0000256" key="2">
    <source>
        <dbReference type="ARBA" id="ARBA00009995"/>
    </source>
</evidence>
<evidence type="ECO:0000313" key="10">
    <source>
        <dbReference type="Proteomes" id="UP001314170"/>
    </source>
</evidence>
<keyword evidence="3 6" id="KW-0328">Glycosyltransferase</keyword>
<feature type="region of interest" description="Disordered" evidence="8">
    <location>
        <begin position="473"/>
        <end position="492"/>
    </location>
</feature>
<protein>
    <recommendedName>
        <fullName evidence="7">Glycosyltransferase</fullName>
        <ecNumber evidence="7">2.4.1.-</ecNumber>
    </recommendedName>
</protein>
<evidence type="ECO:0000256" key="7">
    <source>
        <dbReference type="RuleBase" id="RU362057"/>
    </source>
</evidence>
<reference evidence="9 10" key="1">
    <citation type="submission" date="2024-01" db="EMBL/GenBank/DDBJ databases">
        <authorList>
            <person name="Waweru B."/>
        </authorList>
    </citation>
    <scope>NUCLEOTIDE SEQUENCE [LARGE SCALE GENOMIC DNA]</scope>
</reference>
<dbReference type="EMBL" id="CAWUPB010000130">
    <property type="protein sequence ID" value="CAK7323668.1"/>
    <property type="molecule type" value="Genomic_DNA"/>
</dbReference>
<dbReference type="SUPFAM" id="SSF53756">
    <property type="entry name" value="UDP-Glycosyltransferase/glycogen phosphorylase"/>
    <property type="match status" value="1"/>
</dbReference>
<dbReference type="PANTHER" id="PTHR11926">
    <property type="entry name" value="GLUCOSYL/GLUCURONOSYL TRANSFERASES"/>
    <property type="match status" value="1"/>
</dbReference>